<dbReference type="Proteomes" id="UP000193689">
    <property type="component" value="Unassembled WGS sequence"/>
</dbReference>
<dbReference type="EMBL" id="MCFJ01000016">
    <property type="protein sequence ID" value="ORY58417.1"/>
    <property type="molecule type" value="Genomic_DNA"/>
</dbReference>
<dbReference type="GeneID" id="63777347"/>
<gene>
    <name evidence="1" type="ORF">BCR38DRAFT_447245</name>
</gene>
<evidence type="ECO:0000313" key="1">
    <source>
        <dbReference type="EMBL" id="ORY58417.1"/>
    </source>
</evidence>
<accession>A0A1Y2DGR2</accession>
<organism evidence="1 2">
    <name type="scientific">Pseudomassariella vexata</name>
    <dbReference type="NCBI Taxonomy" id="1141098"/>
    <lineage>
        <taxon>Eukaryota</taxon>
        <taxon>Fungi</taxon>
        <taxon>Dikarya</taxon>
        <taxon>Ascomycota</taxon>
        <taxon>Pezizomycotina</taxon>
        <taxon>Sordariomycetes</taxon>
        <taxon>Xylariomycetidae</taxon>
        <taxon>Amphisphaeriales</taxon>
        <taxon>Pseudomassariaceae</taxon>
        <taxon>Pseudomassariella</taxon>
    </lineage>
</organism>
<name>A0A1Y2DGR2_9PEZI</name>
<protein>
    <submittedName>
        <fullName evidence="1">Uncharacterized protein</fullName>
    </submittedName>
</protein>
<proteinExistence type="predicted"/>
<sequence>MQLALSAPYSSSHTRLSAAWNCHIYLSETADMCYSGHHHPARDRTRSNRKRDVC</sequence>
<dbReference type="InParanoid" id="A0A1Y2DGR2"/>
<evidence type="ECO:0000313" key="2">
    <source>
        <dbReference type="Proteomes" id="UP000193689"/>
    </source>
</evidence>
<reference evidence="1 2" key="1">
    <citation type="submission" date="2016-07" db="EMBL/GenBank/DDBJ databases">
        <title>Pervasive Adenine N6-methylation of Active Genes in Fungi.</title>
        <authorList>
            <consortium name="DOE Joint Genome Institute"/>
            <person name="Mondo S.J."/>
            <person name="Dannebaum R.O."/>
            <person name="Kuo R.C."/>
            <person name="Labutti K."/>
            <person name="Haridas S."/>
            <person name="Kuo A."/>
            <person name="Salamov A."/>
            <person name="Ahrendt S.R."/>
            <person name="Lipzen A."/>
            <person name="Sullivan W."/>
            <person name="Andreopoulos W.B."/>
            <person name="Clum A."/>
            <person name="Lindquist E."/>
            <person name="Daum C."/>
            <person name="Ramamoorthy G.K."/>
            <person name="Gryganskyi A."/>
            <person name="Culley D."/>
            <person name="Magnuson J.K."/>
            <person name="James T.Y."/>
            <person name="O'Malley M.A."/>
            <person name="Stajich J.E."/>
            <person name="Spatafora J.W."/>
            <person name="Visel A."/>
            <person name="Grigoriev I.V."/>
        </authorList>
    </citation>
    <scope>NUCLEOTIDE SEQUENCE [LARGE SCALE GENOMIC DNA]</scope>
    <source>
        <strain evidence="1 2">CBS 129021</strain>
    </source>
</reference>
<dbReference type="AlphaFoldDB" id="A0A1Y2DGR2"/>
<keyword evidence="2" id="KW-1185">Reference proteome</keyword>
<comment type="caution">
    <text evidence="1">The sequence shown here is derived from an EMBL/GenBank/DDBJ whole genome shotgun (WGS) entry which is preliminary data.</text>
</comment>
<dbReference type="RefSeq" id="XP_040711334.1">
    <property type="nucleotide sequence ID" value="XM_040861135.1"/>
</dbReference>